<evidence type="ECO:0000313" key="8">
    <source>
        <dbReference type="EMBL" id="OGE35084.1"/>
    </source>
</evidence>
<feature type="transmembrane region" description="Helical" evidence="6">
    <location>
        <begin position="12"/>
        <end position="33"/>
    </location>
</feature>
<keyword evidence="5 6" id="KW-0472">Membrane</keyword>
<feature type="transmembrane region" description="Helical" evidence="6">
    <location>
        <begin position="39"/>
        <end position="59"/>
    </location>
</feature>
<proteinExistence type="predicted"/>
<gene>
    <name evidence="8" type="ORF">A3E45_03050</name>
</gene>
<reference evidence="8 9" key="1">
    <citation type="journal article" date="2016" name="Nat. Commun.">
        <title>Thousands of microbial genomes shed light on interconnected biogeochemical processes in an aquifer system.</title>
        <authorList>
            <person name="Anantharaman K."/>
            <person name="Brown C.T."/>
            <person name="Hug L.A."/>
            <person name="Sharon I."/>
            <person name="Castelle C.J."/>
            <person name="Probst A.J."/>
            <person name="Thomas B.C."/>
            <person name="Singh A."/>
            <person name="Wilkins M.J."/>
            <person name="Karaoz U."/>
            <person name="Brodie E.L."/>
            <person name="Williams K.H."/>
            <person name="Hubbard S.S."/>
            <person name="Banfield J.F."/>
        </authorList>
    </citation>
    <scope>NUCLEOTIDE SEQUENCE [LARGE SCALE GENOMIC DNA]</scope>
</reference>
<dbReference type="Pfam" id="PF00892">
    <property type="entry name" value="EamA"/>
    <property type="match status" value="2"/>
</dbReference>
<dbReference type="PANTHER" id="PTHR32322:SF18">
    <property type="entry name" value="S-ADENOSYLMETHIONINE_S-ADENOSYLHOMOCYSTEINE TRANSPORTER"/>
    <property type="match status" value="1"/>
</dbReference>
<feature type="transmembrane region" description="Helical" evidence="6">
    <location>
        <begin position="256"/>
        <end position="275"/>
    </location>
</feature>
<dbReference type="PANTHER" id="PTHR32322">
    <property type="entry name" value="INNER MEMBRANE TRANSPORTER"/>
    <property type="match status" value="1"/>
</dbReference>
<comment type="subcellular location">
    <subcellularLocation>
        <location evidence="1">Cell membrane</location>
        <topology evidence="1">Multi-pass membrane protein</topology>
    </subcellularLocation>
</comment>
<feature type="transmembrane region" description="Helical" evidence="6">
    <location>
        <begin position="221"/>
        <end position="244"/>
    </location>
</feature>
<dbReference type="STRING" id="1797780.A3E45_03050"/>
<name>A0A1F5K2K2_9BACT</name>
<evidence type="ECO:0000256" key="2">
    <source>
        <dbReference type="ARBA" id="ARBA00022475"/>
    </source>
</evidence>
<dbReference type="Proteomes" id="UP000176405">
    <property type="component" value="Unassembled WGS sequence"/>
</dbReference>
<accession>A0A1F5K2K2</accession>
<keyword evidence="3 6" id="KW-0812">Transmembrane</keyword>
<evidence type="ECO:0000256" key="6">
    <source>
        <dbReference type="SAM" id="Phobius"/>
    </source>
</evidence>
<dbReference type="AlphaFoldDB" id="A0A1F5K2K2"/>
<feature type="transmembrane region" description="Helical" evidence="6">
    <location>
        <begin position="189"/>
        <end position="209"/>
    </location>
</feature>
<feature type="transmembrane region" description="Helical" evidence="6">
    <location>
        <begin position="98"/>
        <end position="117"/>
    </location>
</feature>
<evidence type="ECO:0000256" key="4">
    <source>
        <dbReference type="ARBA" id="ARBA00022989"/>
    </source>
</evidence>
<comment type="caution">
    <text evidence="8">The sequence shown here is derived from an EMBL/GenBank/DDBJ whole genome shotgun (WGS) entry which is preliminary data.</text>
</comment>
<dbReference type="EMBL" id="MFDH01000028">
    <property type="protein sequence ID" value="OGE35084.1"/>
    <property type="molecule type" value="Genomic_DNA"/>
</dbReference>
<organism evidence="8 9">
    <name type="scientific">Candidatus Daviesbacteria bacterium RIFCSPHIGHO2_12_FULL_43_11</name>
    <dbReference type="NCBI Taxonomy" id="1797780"/>
    <lineage>
        <taxon>Bacteria</taxon>
        <taxon>Candidatus Daviesiibacteriota</taxon>
    </lineage>
</organism>
<evidence type="ECO:0000256" key="1">
    <source>
        <dbReference type="ARBA" id="ARBA00004651"/>
    </source>
</evidence>
<feature type="transmembrane region" description="Helical" evidence="6">
    <location>
        <begin position="124"/>
        <end position="146"/>
    </location>
</feature>
<feature type="domain" description="EamA" evidence="7">
    <location>
        <begin position="160"/>
        <end position="297"/>
    </location>
</feature>
<evidence type="ECO:0000256" key="5">
    <source>
        <dbReference type="ARBA" id="ARBA00023136"/>
    </source>
</evidence>
<protein>
    <recommendedName>
        <fullName evidence="7">EamA domain-containing protein</fullName>
    </recommendedName>
</protein>
<dbReference type="InterPro" id="IPR050638">
    <property type="entry name" value="AA-Vitamin_Transporters"/>
</dbReference>
<dbReference type="GO" id="GO:0005886">
    <property type="term" value="C:plasma membrane"/>
    <property type="evidence" value="ECO:0007669"/>
    <property type="project" value="UniProtKB-SubCell"/>
</dbReference>
<feature type="transmembrane region" description="Helical" evidence="6">
    <location>
        <begin position="158"/>
        <end position="177"/>
    </location>
</feature>
<evidence type="ECO:0000313" key="9">
    <source>
        <dbReference type="Proteomes" id="UP000176405"/>
    </source>
</evidence>
<feature type="transmembrane region" description="Helical" evidence="6">
    <location>
        <begin position="281"/>
        <end position="300"/>
    </location>
</feature>
<dbReference type="SUPFAM" id="SSF103481">
    <property type="entry name" value="Multidrug resistance efflux transporter EmrE"/>
    <property type="match status" value="2"/>
</dbReference>
<feature type="transmembrane region" description="Helical" evidence="6">
    <location>
        <begin position="71"/>
        <end position="92"/>
    </location>
</feature>
<dbReference type="InterPro" id="IPR000620">
    <property type="entry name" value="EamA_dom"/>
</dbReference>
<evidence type="ECO:0000259" key="7">
    <source>
        <dbReference type="Pfam" id="PF00892"/>
    </source>
</evidence>
<keyword evidence="2" id="KW-1003">Cell membrane</keyword>
<feature type="domain" description="EamA" evidence="7">
    <location>
        <begin position="11"/>
        <end position="143"/>
    </location>
</feature>
<sequence length="312" mass="34517">MASGIFTKSWPYAAIIIAHIVWGFTFVIAKLTLQEFPPMSLAFLRFALATLLIAPFLFTEKNKIEIQKEDLPWLFAIGALMVTLNISFFYTGLLRTNVTSASVLTMIIPVISVLLGWTFFKEKVYIVNLAGIALGLLGAILVIGLPTLVFGEQILPEVIIGDILIILASISWVAGAVLSRRMLKKYSSLTITTIMFGTGVITFLLPAINEYLQNPGWPSQVTWLGIFGLLFITIASSICAYFLFEWGLAKIGIIQADLFHYIEPPIATTLAVLILGESLQFSFIIGGLLIAIGVYWSTLLKKDHKHHRAHRV</sequence>
<dbReference type="InterPro" id="IPR037185">
    <property type="entry name" value="EmrE-like"/>
</dbReference>
<keyword evidence="4 6" id="KW-1133">Transmembrane helix</keyword>
<evidence type="ECO:0000256" key="3">
    <source>
        <dbReference type="ARBA" id="ARBA00022692"/>
    </source>
</evidence>